<dbReference type="PANTHER" id="PTHR10000">
    <property type="entry name" value="PHOSPHOSERINE PHOSPHATASE"/>
    <property type="match status" value="1"/>
</dbReference>
<dbReference type="HOGENOM" id="CLU_044146_0_1_9"/>
<dbReference type="InterPro" id="IPR006379">
    <property type="entry name" value="HAD-SF_hydro_IIB"/>
</dbReference>
<dbReference type="RefSeq" id="WP_015777197.1">
    <property type="nucleotide sequence ID" value="NC_013171.1"/>
</dbReference>
<dbReference type="GO" id="GO:0005829">
    <property type="term" value="C:cytosol"/>
    <property type="evidence" value="ECO:0007669"/>
    <property type="project" value="TreeGrafter"/>
</dbReference>
<dbReference type="GO" id="GO:0016791">
    <property type="term" value="F:phosphatase activity"/>
    <property type="evidence" value="ECO:0007669"/>
    <property type="project" value="TreeGrafter"/>
</dbReference>
<dbReference type="KEGG" id="apr:Apre_0231"/>
<dbReference type="Pfam" id="PF08282">
    <property type="entry name" value="Hydrolase_3"/>
    <property type="match status" value="1"/>
</dbReference>
<dbReference type="InterPro" id="IPR000150">
    <property type="entry name" value="Cof"/>
</dbReference>
<sequence>MKKDIKLIVFDIDGTLVNDKKEMLDENVTAIKKLKEKGIKIVLNSGRTFNGMWRMRQKLDLMAYDDYSICGTGAFVRRNADGKALISNPLGKKDYEKIKSLVGEEDLQITIHTMNILYLNAEVPNDAFLYDQWQVSMPWFKFEKFEDIEDSICRIALAGEKDLLDKFTEENKKELVKDYKIMRNEKRLLEILNKNSGKSESLKKLAQMLEIDRENIMYFGDGMNDVKSLGFAGCGVAMASGMKEAQDAADFVIGSNEEPSIAKFLKEYFDLDV</sequence>
<dbReference type="Gene3D" id="3.40.50.1000">
    <property type="entry name" value="HAD superfamily/HAD-like"/>
    <property type="match status" value="1"/>
</dbReference>
<dbReference type="GO" id="GO:0000287">
    <property type="term" value="F:magnesium ion binding"/>
    <property type="evidence" value="ECO:0007669"/>
    <property type="project" value="TreeGrafter"/>
</dbReference>
<organism evidence="1 2">
    <name type="scientific">Anaerococcus prevotii (strain ATCC 9321 / DSM 20548 / JCM 6508 / NCTC 11806 / PC1)</name>
    <name type="common">Peptostreptococcus prevotii</name>
    <name type="synonym">Peptococcus prevotii</name>
    <dbReference type="NCBI Taxonomy" id="525919"/>
    <lineage>
        <taxon>Bacteria</taxon>
        <taxon>Bacillati</taxon>
        <taxon>Bacillota</taxon>
        <taxon>Tissierellia</taxon>
        <taxon>Tissierellales</taxon>
        <taxon>Peptoniphilaceae</taxon>
        <taxon>Anaerococcus</taxon>
    </lineage>
</organism>
<dbReference type="CDD" id="cd07516">
    <property type="entry name" value="HAD_Pase"/>
    <property type="match status" value="1"/>
</dbReference>
<dbReference type="PANTHER" id="PTHR10000:SF8">
    <property type="entry name" value="HAD SUPERFAMILY HYDROLASE-LIKE, TYPE 3"/>
    <property type="match status" value="1"/>
</dbReference>
<dbReference type="Proteomes" id="UP000002294">
    <property type="component" value="Chromosome"/>
</dbReference>
<dbReference type="STRING" id="525919.Apre_0231"/>
<dbReference type="SUPFAM" id="SSF56784">
    <property type="entry name" value="HAD-like"/>
    <property type="match status" value="1"/>
</dbReference>
<dbReference type="InterPro" id="IPR036412">
    <property type="entry name" value="HAD-like_sf"/>
</dbReference>
<dbReference type="AlphaFoldDB" id="C7RFM2"/>
<evidence type="ECO:0000313" key="2">
    <source>
        <dbReference type="Proteomes" id="UP000002294"/>
    </source>
</evidence>
<dbReference type="SFLD" id="SFLDG01140">
    <property type="entry name" value="C2.B:_Phosphomannomutase_and_P"/>
    <property type="match status" value="1"/>
</dbReference>
<reference evidence="1 2" key="1">
    <citation type="journal article" date="2009" name="Stand. Genomic Sci.">
        <title>Complete genome sequence of Anaerococcus prevotii type strain (PC1).</title>
        <authorList>
            <person name="Labutti K."/>
            <person name="Pukall R."/>
            <person name="Steenblock K."/>
            <person name="Glavina Del Rio T."/>
            <person name="Tice H."/>
            <person name="Copeland A."/>
            <person name="Cheng J.F."/>
            <person name="Lucas S."/>
            <person name="Chen F."/>
            <person name="Nolan M."/>
            <person name="Bruce D."/>
            <person name="Goodwin L."/>
            <person name="Pitluck S."/>
            <person name="Ivanova N."/>
            <person name="Mavromatis K."/>
            <person name="Ovchinnikova G."/>
            <person name="Pati A."/>
            <person name="Chen A."/>
            <person name="Palaniappan K."/>
            <person name="Land M."/>
            <person name="Hauser L."/>
            <person name="Chang Y.J."/>
            <person name="Jeffries C.D."/>
            <person name="Chain P."/>
            <person name="Saunders E."/>
            <person name="Brettin T."/>
            <person name="Detter J.C."/>
            <person name="Han C."/>
            <person name="Goker M."/>
            <person name="Bristow J."/>
            <person name="Eisen J.A."/>
            <person name="Markowitz V."/>
            <person name="Hugenholtz P."/>
            <person name="Kyrpides N.C."/>
            <person name="Klenk H.P."/>
            <person name="Lapidus A."/>
        </authorList>
    </citation>
    <scope>NUCLEOTIDE SEQUENCE [LARGE SCALE GENOMIC DNA]</scope>
    <source>
        <strain evidence="2">ATCC 9321 / DSM 20548 / JCM 6508 / NCTC 11806 / PC1</strain>
    </source>
</reference>
<dbReference type="EMBL" id="CP001708">
    <property type="protein sequence ID" value="ACV28283.1"/>
    <property type="molecule type" value="Genomic_DNA"/>
</dbReference>
<dbReference type="NCBIfam" id="TIGR01484">
    <property type="entry name" value="HAD-SF-IIB"/>
    <property type="match status" value="1"/>
</dbReference>
<accession>C7RFM2</accession>
<dbReference type="Gene3D" id="3.30.1240.10">
    <property type="match status" value="1"/>
</dbReference>
<dbReference type="PROSITE" id="PS01228">
    <property type="entry name" value="COF_1"/>
    <property type="match status" value="1"/>
</dbReference>
<dbReference type="PROSITE" id="PS01229">
    <property type="entry name" value="COF_2"/>
    <property type="match status" value="1"/>
</dbReference>
<protein>
    <submittedName>
        <fullName evidence="1">Cof-like hydrolase</fullName>
    </submittedName>
</protein>
<keyword evidence="2" id="KW-1185">Reference proteome</keyword>
<evidence type="ECO:0000313" key="1">
    <source>
        <dbReference type="EMBL" id="ACV28283.1"/>
    </source>
</evidence>
<dbReference type="SFLD" id="SFLDS00003">
    <property type="entry name" value="Haloacid_Dehalogenase"/>
    <property type="match status" value="1"/>
</dbReference>
<gene>
    <name evidence="1" type="ordered locus">Apre_0231</name>
</gene>
<dbReference type="eggNOG" id="COG0561">
    <property type="taxonomic scope" value="Bacteria"/>
</dbReference>
<dbReference type="OrthoDB" id="9790031at2"/>
<name>C7RFM2_ANAPD</name>
<proteinExistence type="predicted"/>
<dbReference type="InterPro" id="IPR023214">
    <property type="entry name" value="HAD_sf"/>
</dbReference>
<dbReference type="NCBIfam" id="TIGR00099">
    <property type="entry name" value="Cof-subfamily"/>
    <property type="match status" value="1"/>
</dbReference>